<organism evidence="4 5">
    <name type="scientific">Fontimonas thermophila</name>
    <dbReference type="NCBI Taxonomy" id="1076937"/>
    <lineage>
        <taxon>Bacteria</taxon>
        <taxon>Pseudomonadati</taxon>
        <taxon>Pseudomonadota</taxon>
        <taxon>Gammaproteobacteria</taxon>
        <taxon>Nevskiales</taxon>
        <taxon>Nevskiaceae</taxon>
        <taxon>Fontimonas</taxon>
    </lineage>
</organism>
<evidence type="ECO:0000313" key="4">
    <source>
        <dbReference type="EMBL" id="SFF43434.1"/>
    </source>
</evidence>
<keyword evidence="1" id="KW-0732">Signal</keyword>
<proteinExistence type="predicted"/>
<evidence type="ECO:0000313" key="5">
    <source>
        <dbReference type="Proteomes" id="UP000199771"/>
    </source>
</evidence>
<sequence>MIMFIPTSALAVMKTVITAVFVCVLLTLAACSRITPENYAKLEAGMTREEVYRLLGKPDDVSGSGIGQLTLTTETWTGPKHIVRVTFAGDKVTLKRIQPRQE</sequence>
<dbReference type="GO" id="GO:0019867">
    <property type="term" value="C:outer membrane"/>
    <property type="evidence" value="ECO:0007669"/>
    <property type="project" value="InterPro"/>
</dbReference>
<dbReference type="STRING" id="1076937.SAMN04488120_10488"/>
<evidence type="ECO:0000259" key="3">
    <source>
        <dbReference type="Pfam" id="PF04355"/>
    </source>
</evidence>
<protein>
    <submittedName>
        <fullName evidence="4">Outer membrane protein assembly factor BamE, lipoprotein component of the BamABCDE complex</fullName>
    </submittedName>
</protein>
<dbReference type="AlphaFoldDB" id="A0A1I2IMF4"/>
<accession>A0A1I2IMF4</accession>
<keyword evidence="4" id="KW-0449">Lipoprotein</keyword>
<dbReference type="InterPro" id="IPR007450">
    <property type="entry name" value="BamE_dom"/>
</dbReference>
<gene>
    <name evidence="4" type="ORF">SAMN04488120_10488</name>
</gene>
<reference evidence="4 5" key="1">
    <citation type="submission" date="2016-10" db="EMBL/GenBank/DDBJ databases">
        <authorList>
            <person name="de Groot N.N."/>
        </authorList>
    </citation>
    <scope>NUCLEOTIDE SEQUENCE [LARGE SCALE GENOMIC DNA]</scope>
    <source>
        <strain evidence="4 5">DSM 23609</strain>
    </source>
</reference>
<name>A0A1I2IMF4_9GAMM</name>
<evidence type="ECO:0000256" key="2">
    <source>
        <dbReference type="ARBA" id="ARBA00023136"/>
    </source>
</evidence>
<keyword evidence="5" id="KW-1185">Reference proteome</keyword>
<dbReference type="Gene3D" id="3.30.1450.10">
    <property type="match status" value="1"/>
</dbReference>
<dbReference type="Pfam" id="PF04355">
    <property type="entry name" value="BamE"/>
    <property type="match status" value="1"/>
</dbReference>
<keyword evidence="2" id="KW-0472">Membrane</keyword>
<evidence type="ECO:0000256" key="1">
    <source>
        <dbReference type="ARBA" id="ARBA00022729"/>
    </source>
</evidence>
<dbReference type="InterPro" id="IPR037873">
    <property type="entry name" value="BamE-like"/>
</dbReference>
<dbReference type="Proteomes" id="UP000199771">
    <property type="component" value="Unassembled WGS sequence"/>
</dbReference>
<feature type="domain" description="Outer membrane protein assembly factor BamE" evidence="3">
    <location>
        <begin position="34"/>
        <end position="58"/>
    </location>
</feature>
<dbReference type="EMBL" id="FOOC01000004">
    <property type="protein sequence ID" value="SFF43434.1"/>
    <property type="molecule type" value="Genomic_DNA"/>
</dbReference>